<dbReference type="AlphaFoldDB" id="A0A4R4YNF0"/>
<organism evidence="1 2">
    <name type="scientific">Nonomuraea terrae</name>
    <dbReference type="NCBI Taxonomy" id="2530383"/>
    <lineage>
        <taxon>Bacteria</taxon>
        <taxon>Bacillati</taxon>
        <taxon>Actinomycetota</taxon>
        <taxon>Actinomycetes</taxon>
        <taxon>Streptosporangiales</taxon>
        <taxon>Streptosporangiaceae</taxon>
        <taxon>Nonomuraea</taxon>
    </lineage>
</organism>
<accession>A0A4R4YNF0</accession>
<dbReference type="Proteomes" id="UP000295302">
    <property type="component" value="Unassembled WGS sequence"/>
</dbReference>
<dbReference type="EMBL" id="SMKQ01000067">
    <property type="protein sequence ID" value="TDD46070.1"/>
    <property type="molecule type" value="Genomic_DNA"/>
</dbReference>
<proteinExistence type="predicted"/>
<dbReference type="RefSeq" id="WP_132615308.1">
    <property type="nucleotide sequence ID" value="NZ_SMKQ01000067.1"/>
</dbReference>
<gene>
    <name evidence="1" type="ORF">E1286_21925</name>
</gene>
<keyword evidence="2" id="KW-1185">Reference proteome</keyword>
<dbReference type="OrthoDB" id="101632at2"/>
<evidence type="ECO:0000313" key="1">
    <source>
        <dbReference type="EMBL" id="TDD46070.1"/>
    </source>
</evidence>
<reference evidence="1 2" key="1">
    <citation type="submission" date="2019-03" db="EMBL/GenBank/DDBJ databases">
        <title>Draft genome sequences of novel Actinobacteria.</title>
        <authorList>
            <person name="Sahin N."/>
            <person name="Ay H."/>
            <person name="Saygin H."/>
        </authorList>
    </citation>
    <scope>NUCLEOTIDE SEQUENCE [LARGE SCALE GENOMIC DNA]</scope>
    <source>
        <strain evidence="1 2">CH32</strain>
    </source>
</reference>
<protein>
    <submittedName>
        <fullName evidence="1">Uncharacterized protein</fullName>
    </submittedName>
</protein>
<sequence length="86" mass="9198">MCTVDRGATRPQFLEVKNGIDQTLEQPDLTDGERQTLEGDRDAVIALAERVANILTPAGPTPEELCAQPAFIPLTVLRDLLPGGSA</sequence>
<name>A0A4R4YNF0_9ACTN</name>
<comment type="caution">
    <text evidence="1">The sequence shown here is derived from an EMBL/GenBank/DDBJ whole genome shotgun (WGS) entry which is preliminary data.</text>
</comment>
<evidence type="ECO:0000313" key="2">
    <source>
        <dbReference type="Proteomes" id="UP000295302"/>
    </source>
</evidence>